<organism evidence="7 8">
    <name type="scientific">Tieghemiomyces parasiticus</name>
    <dbReference type="NCBI Taxonomy" id="78921"/>
    <lineage>
        <taxon>Eukaryota</taxon>
        <taxon>Fungi</taxon>
        <taxon>Fungi incertae sedis</taxon>
        <taxon>Zoopagomycota</taxon>
        <taxon>Kickxellomycotina</taxon>
        <taxon>Dimargaritomycetes</taxon>
        <taxon>Dimargaritales</taxon>
        <taxon>Dimargaritaceae</taxon>
        <taxon>Tieghemiomyces</taxon>
    </lineage>
</organism>
<evidence type="ECO:0000256" key="6">
    <source>
        <dbReference type="SAM" id="Phobius"/>
    </source>
</evidence>
<feature type="transmembrane region" description="Helical" evidence="6">
    <location>
        <begin position="361"/>
        <end position="382"/>
    </location>
</feature>
<evidence type="ECO:0000256" key="3">
    <source>
        <dbReference type="ARBA" id="ARBA00022679"/>
    </source>
</evidence>
<feature type="transmembrane region" description="Helical" evidence="6">
    <location>
        <begin position="290"/>
        <end position="312"/>
    </location>
</feature>
<keyword evidence="6" id="KW-1133">Transmembrane helix</keyword>
<keyword evidence="8" id="KW-1185">Reference proteome</keyword>
<keyword evidence="4 6" id="KW-0472">Membrane</keyword>
<feature type="transmembrane region" description="Helical" evidence="6">
    <location>
        <begin position="264"/>
        <end position="284"/>
    </location>
</feature>
<feature type="transmembrane region" description="Helical" evidence="6">
    <location>
        <begin position="231"/>
        <end position="252"/>
    </location>
</feature>
<dbReference type="PANTHER" id="PTHR10414:SF77">
    <property type="entry name" value="CDP-ALCOHOL PHOSPHATIDYLTRANSFERASE FAMILY PROTEIN"/>
    <property type="match status" value="1"/>
</dbReference>
<accession>A0A9W8AG73</accession>
<dbReference type="Pfam" id="PF01066">
    <property type="entry name" value="CDP-OH_P_transf"/>
    <property type="match status" value="1"/>
</dbReference>
<dbReference type="GO" id="GO:0008654">
    <property type="term" value="P:phospholipid biosynthetic process"/>
    <property type="evidence" value="ECO:0007669"/>
    <property type="project" value="InterPro"/>
</dbReference>
<dbReference type="GO" id="GO:0016020">
    <property type="term" value="C:membrane"/>
    <property type="evidence" value="ECO:0007669"/>
    <property type="project" value="UniProtKB-SubCell"/>
</dbReference>
<evidence type="ECO:0000256" key="2">
    <source>
        <dbReference type="ARBA" id="ARBA00010441"/>
    </source>
</evidence>
<protein>
    <recommendedName>
        <fullName evidence="9">Choline/ethanolaminephosphotransferase</fullName>
    </recommendedName>
</protein>
<evidence type="ECO:0000313" key="7">
    <source>
        <dbReference type="EMBL" id="KAJ1926877.1"/>
    </source>
</evidence>
<comment type="caution">
    <text evidence="7">The sequence shown here is derived from an EMBL/GenBank/DDBJ whole genome shotgun (WGS) entry which is preliminary data.</text>
</comment>
<dbReference type="EMBL" id="JANBPT010000146">
    <property type="protein sequence ID" value="KAJ1926877.1"/>
    <property type="molecule type" value="Genomic_DNA"/>
</dbReference>
<dbReference type="InterPro" id="IPR048254">
    <property type="entry name" value="CDP_ALCOHOL_P_TRANSF_CS"/>
</dbReference>
<evidence type="ECO:0000256" key="1">
    <source>
        <dbReference type="ARBA" id="ARBA00004370"/>
    </source>
</evidence>
<keyword evidence="6" id="KW-0812">Transmembrane</keyword>
<dbReference type="Gene3D" id="1.20.120.1760">
    <property type="match status" value="1"/>
</dbReference>
<comment type="similarity">
    <text evidence="2 5">Belongs to the CDP-alcohol phosphatidyltransferase class-I family.</text>
</comment>
<name>A0A9W8AG73_9FUNG</name>
<dbReference type="PANTHER" id="PTHR10414">
    <property type="entry name" value="ETHANOLAMINEPHOSPHOTRANSFERASE"/>
    <property type="match status" value="1"/>
</dbReference>
<proteinExistence type="inferred from homology"/>
<feature type="transmembrane region" description="Helical" evidence="6">
    <location>
        <begin position="85"/>
        <end position="103"/>
    </location>
</feature>
<dbReference type="OrthoDB" id="196717at2759"/>
<evidence type="ECO:0000256" key="4">
    <source>
        <dbReference type="ARBA" id="ARBA00023136"/>
    </source>
</evidence>
<evidence type="ECO:0000313" key="8">
    <source>
        <dbReference type="Proteomes" id="UP001150569"/>
    </source>
</evidence>
<sequence>MVLSRFTSGSSYVSKQGLENLKKYKYQAVDLSWTTHYILRHYWNWCVNLFPLWMAPNLITLTGLGFVVANLGFLLYYSPDLVGPAPAWVYYSSALGLWLYSTFDNVDGKQARRTGTSSPLGELFDHGCDALNCALAGLLQAASMGLGHSWHTVGIVFNTTLTFYLSTWEEYHTGVLFLGLINGPTEGMILACSLIVLSGWYGPQIYQANARTAFGNWAPSFLPADYKVADVATIMLLAGAVFTHAPYCLMAVYRVCKRKNQSYVVALLQLLPMTIFLGSAYLWLASPDSFIFSAQHLSLFILTAGIAFGRIATKIILAHVTQAPFPWFTVQIIPIILGAALTNVPRWLGQAPLLTAQTEHYFLWACFTFAAVAYTHWALLVIDEFCTFLNIKCLTIPYKAQDKAE</sequence>
<dbReference type="InterPro" id="IPR014472">
    <property type="entry name" value="CHOPT"/>
</dbReference>
<keyword evidence="3 5" id="KW-0808">Transferase</keyword>
<reference evidence="7" key="1">
    <citation type="submission" date="2022-07" db="EMBL/GenBank/DDBJ databases">
        <title>Phylogenomic reconstructions and comparative analyses of Kickxellomycotina fungi.</title>
        <authorList>
            <person name="Reynolds N.K."/>
            <person name="Stajich J.E."/>
            <person name="Barry K."/>
            <person name="Grigoriev I.V."/>
            <person name="Crous P."/>
            <person name="Smith M.E."/>
        </authorList>
    </citation>
    <scope>NUCLEOTIDE SEQUENCE</scope>
    <source>
        <strain evidence="7">RSA 861</strain>
    </source>
</reference>
<dbReference type="PROSITE" id="PS00379">
    <property type="entry name" value="CDP_ALCOHOL_P_TRANSF"/>
    <property type="match status" value="1"/>
</dbReference>
<dbReference type="InterPro" id="IPR000462">
    <property type="entry name" value="CDP-OH_P_trans"/>
</dbReference>
<gene>
    <name evidence="7" type="ORF">IWQ60_003427</name>
</gene>
<evidence type="ECO:0000256" key="5">
    <source>
        <dbReference type="RuleBase" id="RU003750"/>
    </source>
</evidence>
<feature type="transmembrane region" description="Helical" evidence="6">
    <location>
        <begin position="58"/>
        <end position="79"/>
    </location>
</feature>
<dbReference type="Proteomes" id="UP001150569">
    <property type="component" value="Unassembled WGS sequence"/>
</dbReference>
<dbReference type="PIRSF" id="PIRSF015665">
    <property type="entry name" value="CHOPT"/>
    <property type="match status" value="1"/>
</dbReference>
<dbReference type="AlphaFoldDB" id="A0A9W8AG73"/>
<dbReference type="InterPro" id="IPR043130">
    <property type="entry name" value="CDP-OH_PTrfase_TM_dom"/>
</dbReference>
<comment type="subcellular location">
    <subcellularLocation>
        <location evidence="1">Membrane</location>
    </subcellularLocation>
</comment>
<feature type="transmembrane region" description="Helical" evidence="6">
    <location>
        <begin position="324"/>
        <end position="341"/>
    </location>
</feature>
<evidence type="ECO:0008006" key="9">
    <source>
        <dbReference type="Google" id="ProtNLM"/>
    </source>
</evidence>
<feature type="transmembrane region" description="Helical" evidence="6">
    <location>
        <begin position="175"/>
        <end position="201"/>
    </location>
</feature>
<dbReference type="GO" id="GO:0016780">
    <property type="term" value="F:phosphotransferase activity, for other substituted phosphate groups"/>
    <property type="evidence" value="ECO:0007669"/>
    <property type="project" value="InterPro"/>
</dbReference>